<gene>
    <name evidence="6" type="ORF">H2509_17150</name>
</gene>
<keyword evidence="3" id="KW-0540">Nuclease</keyword>
<evidence type="ECO:0000256" key="2">
    <source>
        <dbReference type="ARBA" id="ARBA00022649"/>
    </source>
</evidence>
<dbReference type="Pfam" id="PF01934">
    <property type="entry name" value="HepT-like"/>
    <property type="match status" value="1"/>
</dbReference>
<reference evidence="6 7" key="1">
    <citation type="submission" date="2020-07" db="EMBL/GenBank/DDBJ databases">
        <title>Stappia sp., F7233, whole genome shotgun sequencing project.</title>
        <authorList>
            <person name="Jiang S."/>
            <person name="Liu Z.W."/>
            <person name="Du Z.J."/>
        </authorList>
    </citation>
    <scope>NUCLEOTIDE SEQUENCE [LARGE SCALE GENOMIC DNA]</scope>
    <source>
        <strain evidence="6 7">F7233</strain>
    </source>
</reference>
<dbReference type="GO" id="GO:0004540">
    <property type="term" value="F:RNA nuclease activity"/>
    <property type="evidence" value="ECO:0007669"/>
    <property type="project" value="InterPro"/>
</dbReference>
<keyword evidence="5" id="KW-0378">Hydrolase</keyword>
<dbReference type="EMBL" id="JACFXV010000064">
    <property type="protein sequence ID" value="MBA5778856.1"/>
    <property type="molecule type" value="Genomic_DNA"/>
</dbReference>
<dbReference type="GO" id="GO:0110001">
    <property type="term" value="C:toxin-antitoxin complex"/>
    <property type="evidence" value="ECO:0007669"/>
    <property type="project" value="InterPro"/>
</dbReference>
<keyword evidence="7" id="KW-1185">Reference proteome</keyword>
<evidence type="ECO:0000256" key="5">
    <source>
        <dbReference type="ARBA" id="ARBA00022801"/>
    </source>
</evidence>
<keyword evidence="4" id="KW-0547">Nucleotide-binding</keyword>
<dbReference type="Proteomes" id="UP000541109">
    <property type="component" value="Unassembled WGS sequence"/>
</dbReference>
<evidence type="ECO:0000313" key="6">
    <source>
        <dbReference type="EMBL" id="MBA5778856.1"/>
    </source>
</evidence>
<proteinExistence type="predicted"/>
<keyword evidence="2" id="KW-1277">Toxin-antitoxin system</keyword>
<dbReference type="PANTHER" id="PTHR34139">
    <property type="entry name" value="UPF0331 PROTEIN MJ0127"/>
    <property type="match status" value="1"/>
</dbReference>
<keyword evidence="1" id="KW-0597">Phosphoprotein</keyword>
<accession>A0A839AIG5</accession>
<evidence type="ECO:0000256" key="4">
    <source>
        <dbReference type="ARBA" id="ARBA00022741"/>
    </source>
</evidence>
<organism evidence="6 7">
    <name type="scientific">Stappia albiluteola</name>
    <dbReference type="NCBI Taxonomy" id="2758565"/>
    <lineage>
        <taxon>Bacteria</taxon>
        <taxon>Pseudomonadati</taxon>
        <taxon>Pseudomonadota</taxon>
        <taxon>Alphaproteobacteria</taxon>
        <taxon>Hyphomicrobiales</taxon>
        <taxon>Stappiaceae</taxon>
        <taxon>Stappia</taxon>
    </lineage>
</organism>
<dbReference type="PANTHER" id="PTHR34139:SF1">
    <property type="entry name" value="RNASE MJ1380-RELATED"/>
    <property type="match status" value="1"/>
</dbReference>
<name>A0A839AIG5_9HYPH</name>
<dbReference type="RefSeq" id="WP_182167577.1">
    <property type="nucleotide sequence ID" value="NZ_JACFXV010000064.1"/>
</dbReference>
<dbReference type="GO" id="GO:0016787">
    <property type="term" value="F:hydrolase activity"/>
    <property type="evidence" value="ECO:0007669"/>
    <property type="project" value="UniProtKB-KW"/>
</dbReference>
<comment type="caution">
    <text evidence="6">The sequence shown here is derived from an EMBL/GenBank/DDBJ whole genome shotgun (WGS) entry which is preliminary data.</text>
</comment>
<evidence type="ECO:0000256" key="1">
    <source>
        <dbReference type="ARBA" id="ARBA00022553"/>
    </source>
</evidence>
<evidence type="ECO:0000313" key="7">
    <source>
        <dbReference type="Proteomes" id="UP000541109"/>
    </source>
</evidence>
<sequence>MPRSPLHRLRDVRQAILDMREFVDGIDQAAFLATPDNDRKTFKAVSASLLEIGEAVKALPEEVTERHNGIPWRAIAGMRDHVAHEYFKIDVELIWNTIENGELDLLLEVIEVEIERLHAEGISGQNS</sequence>
<evidence type="ECO:0000256" key="3">
    <source>
        <dbReference type="ARBA" id="ARBA00022722"/>
    </source>
</evidence>
<dbReference type="InterPro" id="IPR051813">
    <property type="entry name" value="HepT_RNase_toxin"/>
</dbReference>
<dbReference type="AlphaFoldDB" id="A0A839AIG5"/>
<dbReference type="InterPro" id="IPR008201">
    <property type="entry name" value="HepT-like"/>
</dbReference>
<protein>
    <submittedName>
        <fullName evidence="6">DUF86 domain-containing protein</fullName>
    </submittedName>
</protein>
<dbReference type="GO" id="GO:0000166">
    <property type="term" value="F:nucleotide binding"/>
    <property type="evidence" value="ECO:0007669"/>
    <property type="project" value="UniProtKB-KW"/>
</dbReference>